<evidence type="ECO:0000313" key="1">
    <source>
        <dbReference type="EMBL" id="NIY69258.1"/>
    </source>
</evidence>
<evidence type="ECO:0000313" key="2">
    <source>
        <dbReference type="Proteomes" id="UP000536624"/>
    </source>
</evidence>
<protein>
    <submittedName>
        <fullName evidence="1">Uncharacterized protein</fullName>
    </submittedName>
</protein>
<sequence length="184" mass="20977">MVVAVTGVAGTLLAPLLAARSQARGLAADFARQQTALMVQWEREKERDDLTQRRACYIATNAAFRRYRTQLLEYLWWTRLGTADAEQRQVVEDARHDHHAALGEAQMVASPAVLDELDSVARLLSDTYRRIMLLGEGNPEPGWSFDEIENHLIWLWERWKKMRAVMRADLGVIDAASVRQDSDE</sequence>
<accession>A0A7X5X9U3</accession>
<name>A0A7X5X9U3_STRMQ</name>
<dbReference type="AlphaFoldDB" id="A0A7X5X9U3"/>
<proteinExistence type="predicted"/>
<comment type="caution">
    <text evidence="1">The sequence shown here is derived from an EMBL/GenBank/DDBJ whole genome shotgun (WGS) entry which is preliminary data.</text>
</comment>
<reference evidence="1 2" key="1">
    <citation type="submission" date="2020-02" db="EMBL/GenBank/DDBJ databases">
        <title>Streptomyces malaysiensis DSM14702 (JHCC583434, PFL_A843) Genome sequencing and assembly.</title>
        <authorList>
            <person name="Samborskyy M."/>
        </authorList>
    </citation>
    <scope>NUCLEOTIDE SEQUENCE [LARGE SCALE GENOMIC DNA]</scope>
    <source>
        <strain evidence="1 2">DSM 14702</strain>
    </source>
</reference>
<organism evidence="1 2">
    <name type="scientific">Streptomyces malaysiensis</name>
    <dbReference type="NCBI Taxonomy" id="92644"/>
    <lineage>
        <taxon>Bacteria</taxon>
        <taxon>Bacillati</taxon>
        <taxon>Actinomycetota</taxon>
        <taxon>Actinomycetes</taxon>
        <taxon>Kitasatosporales</taxon>
        <taxon>Streptomycetaceae</taxon>
        <taxon>Streptomyces</taxon>
        <taxon>Streptomyces violaceusniger group</taxon>
    </lineage>
</organism>
<dbReference type="Proteomes" id="UP000536624">
    <property type="component" value="Unassembled WGS sequence"/>
</dbReference>
<gene>
    <name evidence="1" type="ORF">SMALB_7366</name>
</gene>
<dbReference type="EMBL" id="JAALLH010000001">
    <property type="protein sequence ID" value="NIY69258.1"/>
    <property type="molecule type" value="Genomic_DNA"/>
</dbReference>